<feature type="domain" description="Helix-turn-helix" evidence="1">
    <location>
        <begin position="84"/>
        <end position="130"/>
    </location>
</feature>
<sequence length="155" mass="16930">MITATPDRIELTDDQAALLASASHLMGEALDRARAARVALVEEGEDGDIARIDVPPATLRILSRVLAMMASQQTFLLYPADSELTTGQAADMLGVSRPYLIARLEAGDLPFRKVGRHRRVRMDDVLAYKATMQVERKAALDEMVAQSEAMGGYDL</sequence>
<evidence type="ECO:0000259" key="1">
    <source>
        <dbReference type="Pfam" id="PF12728"/>
    </source>
</evidence>
<dbReference type="STRING" id="157910.SAMN05445850_7838"/>
<reference evidence="3" key="1">
    <citation type="submission" date="2016-10" db="EMBL/GenBank/DDBJ databases">
        <authorList>
            <person name="Varghese N."/>
            <person name="Submissions S."/>
        </authorList>
    </citation>
    <scope>NUCLEOTIDE SEQUENCE [LARGE SCALE GENOMIC DNA]</scope>
    <source>
        <strain evidence="3">DUS833</strain>
    </source>
</reference>
<dbReference type="AlphaFoldDB" id="A0A1H1KHX8"/>
<dbReference type="Proteomes" id="UP000199365">
    <property type="component" value="Unassembled WGS sequence"/>
</dbReference>
<evidence type="ECO:0000313" key="3">
    <source>
        <dbReference type="Proteomes" id="UP000199365"/>
    </source>
</evidence>
<dbReference type="Pfam" id="PF12728">
    <property type="entry name" value="HTH_17"/>
    <property type="match status" value="1"/>
</dbReference>
<dbReference type="InterPro" id="IPR041657">
    <property type="entry name" value="HTH_17"/>
</dbReference>
<dbReference type="EMBL" id="FNKX01000004">
    <property type="protein sequence ID" value="SDR61580.1"/>
    <property type="molecule type" value="Genomic_DNA"/>
</dbReference>
<proteinExistence type="predicted"/>
<dbReference type="RefSeq" id="WP_090812331.1">
    <property type="nucleotide sequence ID" value="NZ_FNKX01000004.1"/>
</dbReference>
<accession>A0A1H1KHX8</accession>
<dbReference type="NCBIfam" id="TIGR01764">
    <property type="entry name" value="excise"/>
    <property type="match status" value="1"/>
</dbReference>
<dbReference type="InterPro" id="IPR010093">
    <property type="entry name" value="SinI_DNA-bd"/>
</dbReference>
<dbReference type="GO" id="GO:0003677">
    <property type="term" value="F:DNA binding"/>
    <property type="evidence" value="ECO:0007669"/>
    <property type="project" value="InterPro"/>
</dbReference>
<evidence type="ECO:0000313" key="2">
    <source>
        <dbReference type="EMBL" id="SDR61580.1"/>
    </source>
</evidence>
<protein>
    <submittedName>
        <fullName evidence="2">DNA binding domain-containing protein, excisionase family</fullName>
    </submittedName>
</protein>
<organism evidence="2 3">
    <name type="scientific">Paraburkholderia tuberum</name>
    <dbReference type="NCBI Taxonomy" id="157910"/>
    <lineage>
        <taxon>Bacteria</taxon>
        <taxon>Pseudomonadati</taxon>
        <taxon>Pseudomonadota</taxon>
        <taxon>Betaproteobacteria</taxon>
        <taxon>Burkholderiales</taxon>
        <taxon>Burkholderiaceae</taxon>
        <taxon>Paraburkholderia</taxon>
    </lineage>
</organism>
<dbReference type="InterPro" id="IPR009061">
    <property type="entry name" value="DNA-bd_dom_put_sf"/>
</dbReference>
<dbReference type="SUPFAM" id="SSF46955">
    <property type="entry name" value="Putative DNA-binding domain"/>
    <property type="match status" value="1"/>
</dbReference>
<gene>
    <name evidence="2" type="ORF">SAMN05445850_7838</name>
</gene>
<keyword evidence="3" id="KW-1185">Reference proteome</keyword>
<name>A0A1H1KHX8_9BURK</name>